<protein>
    <submittedName>
        <fullName evidence="2">Uncharacterized protein</fullName>
    </submittedName>
</protein>
<evidence type="ECO:0000256" key="1">
    <source>
        <dbReference type="SAM" id="Phobius"/>
    </source>
</evidence>
<reference evidence="2 3" key="1">
    <citation type="submission" date="2018-11" db="EMBL/GenBank/DDBJ databases">
        <title>The draft genome sequence of Amphritea opalescens ANRC-JH13T.</title>
        <authorList>
            <person name="Fang Z."/>
            <person name="Zhang Y."/>
            <person name="Han X."/>
        </authorList>
    </citation>
    <scope>NUCLEOTIDE SEQUENCE [LARGE SCALE GENOMIC DNA]</scope>
    <source>
        <strain evidence="2 3">ANRC-JH13</strain>
    </source>
</reference>
<proteinExistence type="predicted"/>
<name>A0A430KVM1_9GAMM</name>
<keyword evidence="1" id="KW-0812">Transmembrane</keyword>
<dbReference type="PROSITE" id="PS51257">
    <property type="entry name" value="PROKAR_LIPOPROTEIN"/>
    <property type="match status" value="1"/>
</dbReference>
<keyword evidence="1" id="KW-0472">Membrane</keyword>
<accession>A0A430KVM1</accession>
<dbReference type="EMBL" id="RQXW01000001">
    <property type="protein sequence ID" value="RTE67532.1"/>
    <property type="molecule type" value="Genomic_DNA"/>
</dbReference>
<keyword evidence="1" id="KW-1133">Transmembrane helix</keyword>
<evidence type="ECO:0000313" key="3">
    <source>
        <dbReference type="Proteomes" id="UP000283087"/>
    </source>
</evidence>
<dbReference type="RefSeq" id="WP_126156743.1">
    <property type="nucleotide sequence ID" value="NZ_RQXW01000001.1"/>
</dbReference>
<dbReference type="AlphaFoldDB" id="A0A430KVM1"/>
<gene>
    <name evidence="2" type="ORF">EH243_00875</name>
</gene>
<dbReference type="OrthoDB" id="7190313at2"/>
<comment type="caution">
    <text evidence="2">The sequence shown here is derived from an EMBL/GenBank/DDBJ whole genome shotgun (WGS) entry which is preliminary data.</text>
</comment>
<dbReference type="Proteomes" id="UP000283087">
    <property type="component" value="Unassembled WGS sequence"/>
</dbReference>
<organism evidence="2 3">
    <name type="scientific">Amphritea opalescens</name>
    <dbReference type="NCBI Taxonomy" id="2490544"/>
    <lineage>
        <taxon>Bacteria</taxon>
        <taxon>Pseudomonadati</taxon>
        <taxon>Pseudomonadota</taxon>
        <taxon>Gammaproteobacteria</taxon>
        <taxon>Oceanospirillales</taxon>
        <taxon>Oceanospirillaceae</taxon>
        <taxon>Amphritea</taxon>
    </lineage>
</organism>
<keyword evidence="3" id="KW-1185">Reference proteome</keyword>
<evidence type="ECO:0000313" key="2">
    <source>
        <dbReference type="EMBL" id="RTE67532.1"/>
    </source>
</evidence>
<feature type="transmembrane region" description="Helical" evidence="1">
    <location>
        <begin position="7"/>
        <end position="26"/>
    </location>
</feature>
<sequence>MSQGYRASVYAIFLLFMLYGCTPLIGPHSPAAYENATALKAEVLITLSKANTPYVDNETAIDAIKLKAEMAYEFVKGVPGSQLSARQWEILKDPEGDLLGKFFKRWQERGTLSNILIQEYKALAADAFDEIICLEANKKEATACIAAGDSNNG</sequence>